<dbReference type="PANTHER" id="PTHR33186:SF15">
    <property type="entry name" value="OS06G0249850 PROTEIN"/>
    <property type="match status" value="1"/>
</dbReference>
<gene>
    <name evidence="1" type="ORF">PVAP13_9KG594701</name>
</gene>
<evidence type="ECO:0000313" key="1">
    <source>
        <dbReference type="EMBL" id="KAG2554685.1"/>
    </source>
</evidence>
<accession>A0A8T0P1U9</accession>
<comment type="caution">
    <text evidence="1">The sequence shown here is derived from an EMBL/GenBank/DDBJ whole genome shotgun (WGS) entry which is preliminary data.</text>
</comment>
<evidence type="ECO:0000313" key="2">
    <source>
        <dbReference type="Proteomes" id="UP000823388"/>
    </source>
</evidence>
<keyword evidence="2" id="KW-1185">Reference proteome</keyword>
<organism evidence="1 2">
    <name type="scientific">Panicum virgatum</name>
    <name type="common">Blackwell switchgrass</name>
    <dbReference type="NCBI Taxonomy" id="38727"/>
    <lineage>
        <taxon>Eukaryota</taxon>
        <taxon>Viridiplantae</taxon>
        <taxon>Streptophyta</taxon>
        <taxon>Embryophyta</taxon>
        <taxon>Tracheophyta</taxon>
        <taxon>Spermatophyta</taxon>
        <taxon>Magnoliopsida</taxon>
        <taxon>Liliopsida</taxon>
        <taxon>Poales</taxon>
        <taxon>Poaceae</taxon>
        <taxon>PACMAD clade</taxon>
        <taxon>Panicoideae</taxon>
        <taxon>Panicodae</taxon>
        <taxon>Paniceae</taxon>
        <taxon>Panicinae</taxon>
        <taxon>Panicum</taxon>
        <taxon>Panicum sect. Hiantes</taxon>
    </lineage>
</organism>
<dbReference type="AlphaFoldDB" id="A0A8T0P1U9"/>
<dbReference type="Proteomes" id="UP000823388">
    <property type="component" value="Chromosome 9K"/>
</dbReference>
<protein>
    <submittedName>
        <fullName evidence="1">Uncharacterized protein</fullName>
    </submittedName>
</protein>
<sequence length="168" mass="18423">RRVGSHQGLALEHEGPRNRGLLLCSATVLCGDARCDHLRCECSGSFLVVFIAVDTAAGLTSAFCYRQDSNTWTKAATTNSAVVLNIKPTVLISESLFFRTLDTEGRILRYNVLADRLSFINPATMDQVPCRDFILLPGNDGRLLLAKVQLSTLLLWETEVPPNSTVVT</sequence>
<feature type="non-terminal residue" evidence="1">
    <location>
        <position position="1"/>
    </location>
</feature>
<proteinExistence type="predicted"/>
<dbReference type="EMBL" id="CM029053">
    <property type="protein sequence ID" value="KAG2554685.1"/>
    <property type="molecule type" value="Genomic_DNA"/>
</dbReference>
<dbReference type="PANTHER" id="PTHR33186">
    <property type="entry name" value="OS10G0136150 PROTEIN-RELATED"/>
    <property type="match status" value="1"/>
</dbReference>
<reference evidence="1" key="1">
    <citation type="submission" date="2020-05" db="EMBL/GenBank/DDBJ databases">
        <title>WGS assembly of Panicum virgatum.</title>
        <authorList>
            <person name="Lovell J.T."/>
            <person name="Jenkins J."/>
            <person name="Shu S."/>
            <person name="Juenger T.E."/>
            <person name="Schmutz J."/>
        </authorList>
    </citation>
    <scope>NUCLEOTIDE SEQUENCE</scope>
    <source>
        <strain evidence="1">AP13</strain>
    </source>
</reference>
<name>A0A8T0P1U9_PANVG</name>